<evidence type="ECO:0000256" key="1">
    <source>
        <dbReference type="SAM" id="MobiDB-lite"/>
    </source>
</evidence>
<organism evidence="2 3">
    <name type="scientific">Mesorhizobium sanjuanii</name>
    <dbReference type="NCBI Taxonomy" id="2037900"/>
    <lineage>
        <taxon>Bacteria</taxon>
        <taxon>Pseudomonadati</taxon>
        <taxon>Pseudomonadota</taxon>
        <taxon>Alphaproteobacteria</taxon>
        <taxon>Hyphomicrobiales</taxon>
        <taxon>Phyllobacteriaceae</taxon>
        <taxon>Mesorhizobium</taxon>
    </lineage>
</organism>
<evidence type="ECO:0008006" key="4">
    <source>
        <dbReference type="Google" id="ProtNLM"/>
    </source>
</evidence>
<reference evidence="2 3" key="1">
    <citation type="submission" date="2017-09" db="EMBL/GenBank/DDBJ databases">
        <title>Mesorhizobum sanjuanii sp. nov. isolated from nodules of Lotus tenuis in saline-alkaline lowlands of Flooding Pampa.</title>
        <authorList>
            <person name="Sannazzaro A.I."/>
            <person name="Torres Tejerizo G.A."/>
            <person name="Fontana F."/>
            <person name="Cumpa Velazquez L.M."/>
            <person name="Hansen L."/>
            <person name="Pistorio M."/>
            <person name="Estrella M.J."/>
        </authorList>
    </citation>
    <scope>NUCLEOTIDE SEQUENCE [LARGE SCALE GENOMIC DNA]</scope>
    <source>
        <strain evidence="2 3">BSA136</strain>
    </source>
</reference>
<dbReference type="Proteomes" id="UP000219182">
    <property type="component" value="Unassembled WGS sequence"/>
</dbReference>
<accession>A0A2A6FM23</accession>
<gene>
    <name evidence="2" type="ORF">CN311_01750</name>
</gene>
<protein>
    <recommendedName>
        <fullName evidence="4">SCP2 domain-containing protein</fullName>
    </recommendedName>
</protein>
<evidence type="ECO:0000313" key="3">
    <source>
        <dbReference type="Proteomes" id="UP000219182"/>
    </source>
</evidence>
<feature type="compositionally biased region" description="Basic and acidic residues" evidence="1">
    <location>
        <begin position="13"/>
        <end position="23"/>
    </location>
</feature>
<dbReference type="RefSeq" id="WP_097571717.1">
    <property type="nucleotide sequence ID" value="NZ_NWQG01000010.1"/>
</dbReference>
<name>A0A2A6FM23_9HYPH</name>
<keyword evidence="3" id="KW-1185">Reference proteome</keyword>
<evidence type="ECO:0000313" key="2">
    <source>
        <dbReference type="EMBL" id="PDQ22701.1"/>
    </source>
</evidence>
<sequence length="156" mass="16301">MLGSIAKDPVSNENEKYPPRIDGDGPGPVAFYRAAALMKQLGASLAEAKLAEAGEAMSVVLIPQVMWTRFEVGREGVGAKSHADGPASGDVVIVTSEKVVRALVDGSLNAAEAEDHGLLRFYGGQEKIATIPNVLARAKRPDSAAPERGPGVEPNI</sequence>
<dbReference type="AlphaFoldDB" id="A0A2A6FM23"/>
<feature type="region of interest" description="Disordered" evidence="1">
    <location>
        <begin position="1"/>
        <end position="25"/>
    </location>
</feature>
<proteinExistence type="predicted"/>
<dbReference type="EMBL" id="NWQG01000010">
    <property type="protein sequence ID" value="PDQ22701.1"/>
    <property type="molecule type" value="Genomic_DNA"/>
</dbReference>
<comment type="caution">
    <text evidence="2">The sequence shown here is derived from an EMBL/GenBank/DDBJ whole genome shotgun (WGS) entry which is preliminary data.</text>
</comment>